<dbReference type="EC" id="4.6.1.1" evidence="3"/>
<keyword evidence="12" id="KW-1133">Transmembrane helix</keyword>
<keyword evidence="6" id="KW-0812">Transmembrane</keyword>
<dbReference type="InterPro" id="IPR003018">
    <property type="entry name" value="GAF"/>
</dbReference>
<dbReference type="SUPFAM" id="SSF55781">
    <property type="entry name" value="GAF domain-like"/>
    <property type="match status" value="1"/>
</dbReference>
<evidence type="ECO:0000256" key="8">
    <source>
        <dbReference type="ARBA" id="ARBA00022741"/>
    </source>
</evidence>
<evidence type="ECO:0000256" key="7">
    <source>
        <dbReference type="ARBA" id="ARBA00022723"/>
    </source>
</evidence>
<evidence type="ECO:0000256" key="9">
    <source>
        <dbReference type="ARBA" id="ARBA00022777"/>
    </source>
</evidence>
<accession>A0A7C3ZV49</accession>
<dbReference type="Pfam" id="PF00211">
    <property type="entry name" value="Guanylate_cyc"/>
    <property type="match status" value="1"/>
</dbReference>
<dbReference type="PROSITE" id="PS50125">
    <property type="entry name" value="GUANYLATE_CYCLASE_2"/>
    <property type="match status" value="1"/>
</dbReference>
<dbReference type="GO" id="GO:0005886">
    <property type="term" value="C:plasma membrane"/>
    <property type="evidence" value="ECO:0007669"/>
    <property type="project" value="UniProtKB-ARBA"/>
</dbReference>
<evidence type="ECO:0000256" key="16">
    <source>
        <dbReference type="ARBA" id="ARBA00032597"/>
    </source>
</evidence>
<evidence type="ECO:0000256" key="19">
    <source>
        <dbReference type="PROSITE-ProRule" id="PRU00169"/>
    </source>
</evidence>
<dbReference type="GO" id="GO:0000160">
    <property type="term" value="P:phosphorelay signal transduction system"/>
    <property type="evidence" value="ECO:0007669"/>
    <property type="project" value="InterPro"/>
</dbReference>
<dbReference type="PANTHER" id="PTHR11920:SF335">
    <property type="entry name" value="GUANYLATE CYCLASE"/>
    <property type="match status" value="1"/>
</dbReference>
<dbReference type="Gene3D" id="3.40.50.2300">
    <property type="match status" value="1"/>
</dbReference>
<evidence type="ECO:0000256" key="13">
    <source>
        <dbReference type="ARBA" id="ARBA00022998"/>
    </source>
</evidence>
<dbReference type="GO" id="GO:0005524">
    <property type="term" value="F:ATP binding"/>
    <property type="evidence" value="ECO:0007669"/>
    <property type="project" value="UniProtKB-KW"/>
</dbReference>
<evidence type="ECO:0000256" key="17">
    <source>
        <dbReference type="ARBA" id="ARBA00032637"/>
    </source>
</evidence>
<dbReference type="InterPro" id="IPR029787">
    <property type="entry name" value="Nucleotide_cyclase"/>
</dbReference>
<keyword evidence="19" id="KW-0597">Phosphoprotein</keyword>
<comment type="subunit">
    <text evidence="18">Homodimer. Can also exist as monomer.</text>
</comment>
<proteinExistence type="inferred from homology"/>
<evidence type="ECO:0000256" key="12">
    <source>
        <dbReference type="ARBA" id="ARBA00022989"/>
    </source>
</evidence>
<dbReference type="GO" id="GO:0006171">
    <property type="term" value="P:cAMP biosynthetic process"/>
    <property type="evidence" value="ECO:0007669"/>
    <property type="project" value="UniProtKB-KW"/>
</dbReference>
<dbReference type="SMART" id="SM00065">
    <property type="entry name" value="GAF"/>
    <property type="match status" value="1"/>
</dbReference>
<dbReference type="PANTHER" id="PTHR11920">
    <property type="entry name" value="GUANYLYL CYCLASE"/>
    <property type="match status" value="1"/>
</dbReference>
<keyword evidence="14" id="KW-0472">Membrane</keyword>
<keyword evidence="5" id="KW-0808">Transferase</keyword>
<comment type="subcellular location">
    <subcellularLocation>
        <location evidence="2">Membrane</location>
    </subcellularLocation>
</comment>
<evidence type="ECO:0000259" key="21">
    <source>
        <dbReference type="PROSITE" id="PS50110"/>
    </source>
</evidence>
<dbReference type="Gene3D" id="3.30.450.40">
    <property type="match status" value="1"/>
</dbReference>
<dbReference type="PROSITE" id="PS50110">
    <property type="entry name" value="RESPONSE_REGULATORY"/>
    <property type="match status" value="1"/>
</dbReference>
<protein>
    <recommendedName>
        <fullName evidence="4">Adenylate cyclase</fullName>
        <ecNumber evidence="3">4.6.1.1</ecNumber>
    </recommendedName>
    <alternativeName>
        <fullName evidence="16">ATP pyrophosphate-lyase</fullName>
    </alternativeName>
    <alternativeName>
        <fullName evidence="17">Adenylyl cyclase</fullName>
    </alternativeName>
</protein>
<evidence type="ECO:0000256" key="11">
    <source>
        <dbReference type="ARBA" id="ARBA00022842"/>
    </source>
</evidence>
<dbReference type="InterPro" id="IPR011006">
    <property type="entry name" value="CheY-like_superfamily"/>
</dbReference>
<evidence type="ECO:0000313" key="23">
    <source>
        <dbReference type="EMBL" id="HGG01986.1"/>
    </source>
</evidence>
<keyword evidence="11" id="KW-0460">Magnesium</keyword>
<evidence type="ECO:0000259" key="22">
    <source>
        <dbReference type="PROSITE" id="PS50125"/>
    </source>
</evidence>
<dbReference type="Pfam" id="PF00072">
    <property type="entry name" value="Response_reg"/>
    <property type="match status" value="1"/>
</dbReference>
<feature type="modified residue" description="4-aspartylphosphate" evidence="19">
    <location>
        <position position="62"/>
    </location>
</feature>
<evidence type="ECO:0000256" key="10">
    <source>
        <dbReference type="ARBA" id="ARBA00022840"/>
    </source>
</evidence>
<dbReference type="EMBL" id="DSPX01000155">
    <property type="protein sequence ID" value="HGG01986.1"/>
    <property type="molecule type" value="Genomic_DNA"/>
</dbReference>
<dbReference type="PROSITE" id="PS00452">
    <property type="entry name" value="GUANYLATE_CYCLASE_1"/>
    <property type="match status" value="1"/>
</dbReference>
<dbReference type="SMART" id="SM00448">
    <property type="entry name" value="REC"/>
    <property type="match status" value="1"/>
</dbReference>
<dbReference type="Pfam" id="PF01590">
    <property type="entry name" value="GAF"/>
    <property type="match status" value="1"/>
</dbReference>
<feature type="domain" description="Guanylate cyclase" evidence="22">
    <location>
        <begin position="359"/>
        <end position="486"/>
    </location>
</feature>
<evidence type="ECO:0000256" key="14">
    <source>
        <dbReference type="ARBA" id="ARBA00023136"/>
    </source>
</evidence>
<dbReference type="SUPFAM" id="SSF52172">
    <property type="entry name" value="CheY-like"/>
    <property type="match status" value="1"/>
</dbReference>
<evidence type="ECO:0000256" key="4">
    <source>
        <dbReference type="ARBA" id="ARBA00021420"/>
    </source>
</evidence>
<evidence type="ECO:0000256" key="5">
    <source>
        <dbReference type="ARBA" id="ARBA00022679"/>
    </source>
</evidence>
<dbReference type="GO" id="GO:0004016">
    <property type="term" value="F:adenylate cyclase activity"/>
    <property type="evidence" value="ECO:0007669"/>
    <property type="project" value="UniProtKB-EC"/>
</dbReference>
<evidence type="ECO:0000256" key="1">
    <source>
        <dbReference type="ARBA" id="ARBA00001593"/>
    </source>
</evidence>
<feature type="domain" description="Response regulatory" evidence="21">
    <location>
        <begin position="10"/>
        <end position="127"/>
    </location>
</feature>
<keyword evidence="9" id="KW-0418">Kinase</keyword>
<evidence type="ECO:0000256" key="6">
    <source>
        <dbReference type="ARBA" id="ARBA00022692"/>
    </source>
</evidence>
<dbReference type="CDD" id="cd00156">
    <property type="entry name" value="REC"/>
    <property type="match status" value="1"/>
</dbReference>
<evidence type="ECO:0000256" key="2">
    <source>
        <dbReference type="ARBA" id="ARBA00004370"/>
    </source>
</evidence>
<dbReference type="Gene3D" id="3.30.70.1230">
    <property type="entry name" value="Nucleotide cyclase"/>
    <property type="match status" value="1"/>
</dbReference>
<evidence type="ECO:0000256" key="20">
    <source>
        <dbReference type="RuleBase" id="RU000405"/>
    </source>
</evidence>
<dbReference type="InterPro" id="IPR018297">
    <property type="entry name" value="A/G_cyclase_CS"/>
</dbReference>
<keyword evidence="15 20" id="KW-0456">Lyase</keyword>
<dbReference type="SMART" id="SM00044">
    <property type="entry name" value="CYCc"/>
    <property type="match status" value="1"/>
</dbReference>
<reference evidence="23" key="1">
    <citation type="journal article" date="2020" name="mSystems">
        <title>Genome- and Community-Level Interaction Insights into Carbon Utilization and Element Cycling Functions of Hydrothermarchaeota in Hydrothermal Sediment.</title>
        <authorList>
            <person name="Zhou Z."/>
            <person name="Liu Y."/>
            <person name="Xu W."/>
            <person name="Pan J."/>
            <person name="Luo Z.H."/>
            <person name="Li M."/>
        </authorList>
    </citation>
    <scope>NUCLEOTIDE SEQUENCE [LARGE SCALE GENOMIC DNA]</scope>
    <source>
        <strain evidence="23">SpSt-374</strain>
    </source>
</reference>
<dbReference type="GO" id="GO:0016301">
    <property type="term" value="F:kinase activity"/>
    <property type="evidence" value="ECO:0007669"/>
    <property type="project" value="UniProtKB-KW"/>
</dbReference>
<comment type="catalytic activity">
    <reaction evidence="1">
        <text>ATP = 3',5'-cyclic AMP + diphosphate</text>
        <dbReference type="Rhea" id="RHEA:15389"/>
        <dbReference type="ChEBI" id="CHEBI:30616"/>
        <dbReference type="ChEBI" id="CHEBI:33019"/>
        <dbReference type="ChEBI" id="CHEBI:58165"/>
        <dbReference type="EC" id="4.6.1.1"/>
    </reaction>
</comment>
<gene>
    <name evidence="23" type="ORF">ENR15_15420</name>
</gene>
<keyword evidence="10" id="KW-0067">ATP-binding</keyword>
<dbReference type="InterPro" id="IPR001054">
    <property type="entry name" value="A/G_cyclase"/>
</dbReference>
<evidence type="ECO:0000256" key="15">
    <source>
        <dbReference type="ARBA" id="ARBA00023239"/>
    </source>
</evidence>
<keyword evidence="7" id="KW-0479">Metal-binding</keyword>
<dbReference type="InterPro" id="IPR001789">
    <property type="entry name" value="Sig_transdc_resp-reg_receiver"/>
</dbReference>
<organism evidence="23">
    <name type="scientific">Planktothricoides sp. SpSt-374</name>
    <dbReference type="NCBI Taxonomy" id="2282167"/>
    <lineage>
        <taxon>Bacteria</taxon>
        <taxon>Bacillati</taxon>
        <taxon>Cyanobacteriota</taxon>
        <taxon>Cyanophyceae</taxon>
        <taxon>Oscillatoriophycideae</taxon>
        <taxon>Oscillatoriales</taxon>
        <taxon>Oscillatoriaceae</taxon>
        <taxon>Planktothricoides</taxon>
    </lineage>
</organism>
<dbReference type="InterPro" id="IPR029016">
    <property type="entry name" value="GAF-like_dom_sf"/>
</dbReference>
<name>A0A7C3ZV49_9CYAN</name>
<comment type="similarity">
    <text evidence="20">Belongs to the adenylyl cyclase class-4/guanylyl cyclase family.</text>
</comment>
<dbReference type="AlphaFoldDB" id="A0A7C3ZV49"/>
<dbReference type="FunFam" id="3.30.70.1230:FF:000033">
    <property type="entry name" value="Adenylate cyclase"/>
    <property type="match status" value="1"/>
</dbReference>
<keyword evidence="8" id="KW-0547">Nucleotide-binding</keyword>
<dbReference type="CDD" id="cd07302">
    <property type="entry name" value="CHD"/>
    <property type="match status" value="1"/>
</dbReference>
<dbReference type="SUPFAM" id="SSF55073">
    <property type="entry name" value="Nucleotide cyclase"/>
    <property type="match status" value="1"/>
</dbReference>
<evidence type="ECO:0000256" key="18">
    <source>
        <dbReference type="ARBA" id="ARBA00064436"/>
    </source>
</evidence>
<keyword evidence="13" id="KW-0115">cAMP biosynthesis</keyword>
<comment type="caution">
    <text evidence="23">The sequence shown here is derived from an EMBL/GenBank/DDBJ whole genome shotgun (WGS) entry which is preliminary data.</text>
</comment>
<evidence type="ECO:0000256" key="3">
    <source>
        <dbReference type="ARBA" id="ARBA00012201"/>
    </source>
</evidence>
<sequence>MFMNSGSMVKVLLVEDDEDDCFLTRDLLSEIPSIQYEVEWVATYESALAAIKGNRHNVVLVDFYLGKYTGLEILAVALAQGCKMPMIMLTGVGDRDVDTKAIQAGASDYLVKSQLTPQLLERSIRHSIERKQVEEALKNSEARFRALAQREALLNRLAKQIRTSLELPAILDVAVSEICTVLDVDRCQFIWYDKTQKYPNFKLACRADNSQLKSITNDVREEIAALGEIILQLDGLAESLAFCINPNSDMRQFLAVLGFPFMLMIPVRTRSGKTGMLVCERWLFSANIFSYEWDSDRVELLLAVADHMAIAIDQAELYETTRIAKEQSERLLLNVLPQVVAEQLKNRNQIIADSFEDVTVLFADIVNFTELSSKISADKMVHLLNLIFSTFDGLAEKHALEKIKTIGDAYMAVGGVPLPTKNHAEAIANMALEMQQEIKNFYQEDGQPFQIRIGINTGPAVAGVIGTKKFIYDLWGDTVNVASRMESHGEAGRIQVTAATYERLKSKYVLERRGTIVVKGKGEMITYWLNGFQGS</sequence>
<dbReference type="GO" id="GO:0046872">
    <property type="term" value="F:metal ion binding"/>
    <property type="evidence" value="ECO:0007669"/>
    <property type="project" value="UniProtKB-KW"/>
</dbReference>
<dbReference type="InterPro" id="IPR050401">
    <property type="entry name" value="Cyclic_nucleotide_synthase"/>
</dbReference>